<organism evidence="2 3">
    <name type="scientific">Micromonospora musae</name>
    <dbReference type="NCBI Taxonomy" id="1894970"/>
    <lineage>
        <taxon>Bacteria</taxon>
        <taxon>Bacillati</taxon>
        <taxon>Actinomycetota</taxon>
        <taxon>Actinomycetes</taxon>
        <taxon>Micromonosporales</taxon>
        <taxon>Micromonosporaceae</taxon>
        <taxon>Micromonospora</taxon>
    </lineage>
</organism>
<protein>
    <submittedName>
        <fullName evidence="2">Low temperature requirement protein A</fullName>
    </submittedName>
</protein>
<feature type="transmembrane region" description="Helical" evidence="1">
    <location>
        <begin position="74"/>
        <end position="94"/>
    </location>
</feature>
<proteinExistence type="predicted"/>
<keyword evidence="1" id="KW-0812">Transmembrane</keyword>
<feature type="transmembrane region" description="Helical" evidence="1">
    <location>
        <begin position="332"/>
        <end position="352"/>
    </location>
</feature>
<name>A0A3A9YGN6_9ACTN</name>
<gene>
    <name evidence="2" type="ORF">D7044_00905</name>
</gene>
<dbReference type="EMBL" id="RAZT01000001">
    <property type="protein sequence ID" value="RKN36248.1"/>
    <property type="molecule type" value="Genomic_DNA"/>
</dbReference>
<feature type="transmembrane region" description="Helical" evidence="1">
    <location>
        <begin position="364"/>
        <end position="382"/>
    </location>
</feature>
<feature type="transmembrane region" description="Helical" evidence="1">
    <location>
        <begin position="49"/>
        <end position="68"/>
    </location>
</feature>
<evidence type="ECO:0000313" key="3">
    <source>
        <dbReference type="Proteomes" id="UP000275865"/>
    </source>
</evidence>
<feature type="transmembrane region" description="Helical" evidence="1">
    <location>
        <begin position="388"/>
        <end position="405"/>
    </location>
</feature>
<feature type="transmembrane region" description="Helical" evidence="1">
    <location>
        <begin position="299"/>
        <end position="320"/>
    </location>
</feature>
<feature type="transmembrane region" description="Helical" evidence="1">
    <location>
        <begin position="191"/>
        <end position="211"/>
    </location>
</feature>
<evidence type="ECO:0000313" key="2">
    <source>
        <dbReference type="EMBL" id="RKN36248.1"/>
    </source>
</evidence>
<dbReference type="Proteomes" id="UP000275865">
    <property type="component" value="Unassembled WGS sequence"/>
</dbReference>
<feature type="transmembrane region" description="Helical" evidence="1">
    <location>
        <begin position="106"/>
        <end position="128"/>
    </location>
</feature>
<comment type="caution">
    <text evidence="2">The sequence shown here is derived from an EMBL/GenBank/DDBJ whole genome shotgun (WGS) entry which is preliminary data.</text>
</comment>
<accession>A0A3A9YGN6</accession>
<evidence type="ECO:0000256" key="1">
    <source>
        <dbReference type="SAM" id="Phobius"/>
    </source>
</evidence>
<dbReference type="AlphaFoldDB" id="A0A3A9YGN6"/>
<dbReference type="Pfam" id="PF06772">
    <property type="entry name" value="LtrA"/>
    <property type="match status" value="1"/>
</dbReference>
<dbReference type="InterPro" id="IPR010640">
    <property type="entry name" value="Low_temperature_requirement_A"/>
</dbReference>
<sequence>MSSVSCRWCRRTVAGGSAVTRSDTVPRGPVRPDLIREHRGVEPTTSTELFFDLVYIFTVTQLAQFLILHPDPLGALRTVILLGLIWLIWIYTAWTTNSLRPDRSPVRAMLLAVMLGSLLLSAAIPAAFAGSGLLFAAAYAAVQVGRTGFALWAAHGHPGLEPGLRRSLPWRTGTSLLVVAGGLVGSPNREIIWTAVIVIDVLVLATGFPLPRRSRTRPEQWDVEGGHLAERCQAFILIALGESILVTGGILAGNTGRAAIGAFLLAFAGSVALWWVYFDRTAQAVTAVLTHAGERAGRLSRVAFNYLHPVMVAGIIVSAVGDERLLRDPGGLLDAGTALVVFGGPALFLAGHAAYQLVLLRRGWAGRLGAVLVLLAAAPVTVALRLPVAVGEVVALLSTVAVIIADRGADRRAGQGRGPRSPLR</sequence>
<dbReference type="PANTHER" id="PTHR36840">
    <property type="entry name" value="BLL5714 PROTEIN"/>
    <property type="match status" value="1"/>
</dbReference>
<reference evidence="2 3" key="1">
    <citation type="submission" date="2018-09" db="EMBL/GenBank/DDBJ databases">
        <title>Micromonospora sp. nov. MS1-9, isolated from a root of Musa sp.</title>
        <authorList>
            <person name="Kuncharoen N."/>
            <person name="Kudo T."/>
            <person name="Ohkuma M."/>
            <person name="Yuki M."/>
            <person name="Tanasupawat S."/>
        </authorList>
    </citation>
    <scope>NUCLEOTIDE SEQUENCE [LARGE SCALE GENOMIC DNA]</scope>
    <source>
        <strain evidence="2 3">MS1-9</strain>
    </source>
</reference>
<keyword evidence="1" id="KW-1133">Transmembrane helix</keyword>
<dbReference type="PANTHER" id="PTHR36840:SF1">
    <property type="entry name" value="BLL5714 PROTEIN"/>
    <property type="match status" value="1"/>
</dbReference>
<feature type="transmembrane region" description="Helical" evidence="1">
    <location>
        <begin position="232"/>
        <end position="252"/>
    </location>
</feature>
<keyword evidence="1" id="KW-0472">Membrane</keyword>
<feature type="transmembrane region" description="Helical" evidence="1">
    <location>
        <begin position="258"/>
        <end position="278"/>
    </location>
</feature>